<dbReference type="AlphaFoldDB" id="A0A1D1ZCZ5"/>
<reference evidence="8" key="1">
    <citation type="submission" date="2015-07" db="EMBL/GenBank/DDBJ databases">
        <title>Transcriptome Assembly of Anthurium amnicola.</title>
        <authorList>
            <person name="Suzuki J."/>
        </authorList>
    </citation>
    <scope>NUCLEOTIDE SEQUENCE</scope>
</reference>
<dbReference type="GO" id="GO:0043565">
    <property type="term" value="F:sequence-specific DNA binding"/>
    <property type="evidence" value="ECO:0007669"/>
    <property type="project" value="TreeGrafter"/>
</dbReference>
<dbReference type="InterPro" id="IPR017887">
    <property type="entry name" value="TF_TCP_subgr"/>
</dbReference>
<dbReference type="PANTHER" id="PTHR31072">
    <property type="entry name" value="TRANSCRIPTION FACTOR TCP4-RELATED"/>
    <property type="match status" value="1"/>
</dbReference>
<protein>
    <submittedName>
        <fullName evidence="8">Transcription factor TCP7</fullName>
    </submittedName>
</protein>
<dbReference type="PANTHER" id="PTHR31072:SF239">
    <property type="entry name" value="TRANSCRIPTION FACTOR TCP21-RELATED"/>
    <property type="match status" value="1"/>
</dbReference>
<evidence type="ECO:0000313" key="8">
    <source>
        <dbReference type="EMBL" id="JAT64786.1"/>
    </source>
</evidence>
<gene>
    <name evidence="8" type="primary">TCP7_2</name>
    <name evidence="8" type="ORF">g.98208</name>
</gene>
<proteinExistence type="predicted"/>
<sequence>LSLSFSLLFSVSSVCPSRPPFSLSKPSLYLCLLCCCVCCEFSILGKKLFAMATPDGGAGGAAALSLTDTSHHHQTQHHHHQLQLQQQAGSNGAGAGAVVKKAPSKDRHSKVDGRGRRIRMPIICAARVFQLTRELGHKTDGETIEW</sequence>
<dbReference type="InterPro" id="IPR005333">
    <property type="entry name" value="Transcription_factor_TCP"/>
</dbReference>
<keyword evidence="5" id="KW-0539">Nucleus</keyword>
<dbReference type="PROSITE" id="PS51369">
    <property type="entry name" value="TCP"/>
    <property type="match status" value="1"/>
</dbReference>
<feature type="chain" id="PRO_5008900904" evidence="6">
    <location>
        <begin position="17"/>
        <end position="146"/>
    </location>
</feature>
<dbReference type="GO" id="GO:0003700">
    <property type="term" value="F:DNA-binding transcription factor activity"/>
    <property type="evidence" value="ECO:0007669"/>
    <property type="project" value="InterPro"/>
</dbReference>
<organism evidence="8">
    <name type="scientific">Anthurium amnicola</name>
    <dbReference type="NCBI Taxonomy" id="1678845"/>
    <lineage>
        <taxon>Eukaryota</taxon>
        <taxon>Viridiplantae</taxon>
        <taxon>Streptophyta</taxon>
        <taxon>Embryophyta</taxon>
        <taxon>Tracheophyta</taxon>
        <taxon>Spermatophyta</taxon>
        <taxon>Magnoliopsida</taxon>
        <taxon>Liliopsida</taxon>
        <taxon>Araceae</taxon>
        <taxon>Pothoideae</taxon>
        <taxon>Potheae</taxon>
        <taxon>Anthurium</taxon>
    </lineage>
</organism>
<evidence type="ECO:0000256" key="3">
    <source>
        <dbReference type="ARBA" id="ARBA00023125"/>
    </source>
</evidence>
<name>A0A1D1ZCZ5_9ARAE</name>
<evidence type="ECO:0000259" key="7">
    <source>
        <dbReference type="PROSITE" id="PS51369"/>
    </source>
</evidence>
<evidence type="ECO:0000256" key="5">
    <source>
        <dbReference type="ARBA" id="ARBA00023242"/>
    </source>
</evidence>
<evidence type="ECO:0000256" key="1">
    <source>
        <dbReference type="ARBA" id="ARBA00004123"/>
    </source>
</evidence>
<feature type="domain" description="TCP" evidence="7">
    <location>
        <begin position="104"/>
        <end position="146"/>
    </location>
</feature>
<evidence type="ECO:0000256" key="4">
    <source>
        <dbReference type="ARBA" id="ARBA00023163"/>
    </source>
</evidence>
<keyword evidence="4" id="KW-0804">Transcription</keyword>
<keyword evidence="6" id="KW-0732">Signal</keyword>
<dbReference type="Pfam" id="PF03634">
    <property type="entry name" value="TCP"/>
    <property type="match status" value="1"/>
</dbReference>
<feature type="non-terminal residue" evidence="8">
    <location>
        <position position="1"/>
    </location>
</feature>
<dbReference type="EMBL" id="GDJX01003150">
    <property type="protein sequence ID" value="JAT64786.1"/>
    <property type="molecule type" value="Transcribed_RNA"/>
</dbReference>
<dbReference type="GO" id="GO:0005634">
    <property type="term" value="C:nucleus"/>
    <property type="evidence" value="ECO:0007669"/>
    <property type="project" value="UniProtKB-SubCell"/>
</dbReference>
<keyword evidence="3" id="KW-0238">DNA-binding</keyword>
<evidence type="ECO:0000256" key="2">
    <source>
        <dbReference type="ARBA" id="ARBA00023015"/>
    </source>
</evidence>
<keyword evidence="2" id="KW-0805">Transcription regulation</keyword>
<accession>A0A1D1ZCZ5</accession>
<feature type="signal peptide" evidence="6">
    <location>
        <begin position="1"/>
        <end position="16"/>
    </location>
</feature>
<comment type="subcellular location">
    <subcellularLocation>
        <location evidence="1">Nucleus</location>
    </subcellularLocation>
</comment>
<feature type="non-terminal residue" evidence="8">
    <location>
        <position position="146"/>
    </location>
</feature>
<evidence type="ECO:0000256" key="6">
    <source>
        <dbReference type="SAM" id="SignalP"/>
    </source>
</evidence>